<organism evidence="10 11">
    <name type="scientific">Dreissena polymorpha</name>
    <name type="common">Zebra mussel</name>
    <name type="synonym">Mytilus polymorpha</name>
    <dbReference type="NCBI Taxonomy" id="45954"/>
    <lineage>
        <taxon>Eukaryota</taxon>
        <taxon>Metazoa</taxon>
        <taxon>Spiralia</taxon>
        <taxon>Lophotrochozoa</taxon>
        <taxon>Mollusca</taxon>
        <taxon>Bivalvia</taxon>
        <taxon>Autobranchia</taxon>
        <taxon>Heteroconchia</taxon>
        <taxon>Euheterodonta</taxon>
        <taxon>Imparidentia</taxon>
        <taxon>Neoheterodontei</taxon>
        <taxon>Myida</taxon>
        <taxon>Dreissenoidea</taxon>
        <taxon>Dreissenidae</taxon>
        <taxon>Dreissena</taxon>
    </lineage>
</organism>
<comment type="caution">
    <text evidence="10">The sequence shown here is derived from an EMBL/GenBank/DDBJ whole genome shotgun (WGS) entry which is preliminary data.</text>
</comment>
<dbReference type="InterPro" id="IPR009030">
    <property type="entry name" value="Growth_fac_rcpt_cys_sf"/>
</dbReference>
<dbReference type="GO" id="GO:0005509">
    <property type="term" value="F:calcium ion binding"/>
    <property type="evidence" value="ECO:0007669"/>
    <property type="project" value="InterPro"/>
</dbReference>
<keyword evidence="1 7" id="KW-0245">EGF-like domain</keyword>
<dbReference type="FunFam" id="2.10.25.10:FF:000038">
    <property type="entry name" value="Fibrillin 2"/>
    <property type="match status" value="1"/>
</dbReference>
<comment type="caution">
    <text evidence="7">Lacks conserved residue(s) required for the propagation of feature annotation.</text>
</comment>
<name>A0A9D4LNP7_DREPO</name>
<keyword evidence="4" id="KW-0106">Calcium</keyword>
<dbReference type="PROSITE" id="PS00010">
    <property type="entry name" value="ASX_HYDROXYL"/>
    <property type="match status" value="1"/>
</dbReference>
<keyword evidence="5" id="KW-1015">Disulfide bond</keyword>
<evidence type="ECO:0000259" key="9">
    <source>
        <dbReference type="PROSITE" id="PS51233"/>
    </source>
</evidence>
<reference evidence="10" key="1">
    <citation type="journal article" date="2019" name="bioRxiv">
        <title>The Genome of the Zebra Mussel, Dreissena polymorpha: A Resource for Invasive Species Research.</title>
        <authorList>
            <person name="McCartney M.A."/>
            <person name="Auch B."/>
            <person name="Kono T."/>
            <person name="Mallez S."/>
            <person name="Zhang Y."/>
            <person name="Obille A."/>
            <person name="Becker A."/>
            <person name="Abrahante J.E."/>
            <person name="Garbe J."/>
            <person name="Badalamenti J.P."/>
            <person name="Herman A."/>
            <person name="Mangelson H."/>
            <person name="Liachko I."/>
            <person name="Sullivan S."/>
            <person name="Sone E.D."/>
            <person name="Koren S."/>
            <person name="Silverstein K.A.T."/>
            <person name="Beckman K.B."/>
            <person name="Gohl D.M."/>
        </authorList>
    </citation>
    <scope>NUCLEOTIDE SEQUENCE</scope>
    <source>
        <strain evidence="10">Duluth1</strain>
        <tissue evidence="10">Whole animal</tissue>
    </source>
</reference>
<proteinExistence type="predicted"/>
<dbReference type="PANTHER" id="PTHR24039:SF28">
    <property type="entry name" value="EGF-LIKE DOMAIN-CONTAINING PROTEIN"/>
    <property type="match status" value="1"/>
</dbReference>
<dbReference type="Proteomes" id="UP000828390">
    <property type="component" value="Unassembled WGS sequence"/>
</dbReference>
<dbReference type="AlphaFoldDB" id="A0A9D4LNP7"/>
<dbReference type="PROSITE" id="PS50026">
    <property type="entry name" value="EGF_3"/>
    <property type="match status" value="1"/>
</dbReference>
<gene>
    <name evidence="10" type="ORF">DPMN_023867</name>
</gene>
<dbReference type="InterPro" id="IPR001881">
    <property type="entry name" value="EGF-like_Ca-bd_dom"/>
</dbReference>
<evidence type="ECO:0000256" key="3">
    <source>
        <dbReference type="ARBA" id="ARBA00022737"/>
    </source>
</evidence>
<accession>A0A9D4LNP7</accession>
<dbReference type="SUPFAM" id="SSF57184">
    <property type="entry name" value="Growth factor receptor domain"/>
    <property type="match status" value="1"/>
</dbReference>
<dbReference type="InterPro" id="IPR000152">
    <property type="entry name" value="EGF-type_Asp/Asn_hydroxyl_site"/>
</dbReference>
<feature type="domain" description="VWFD" evidence="9">
    <location>
        <begin position="136"/>
        <end position="339"/>
    </location>
</feature>
<reference evidence="10" key="2">
    <citation type="submission" date="2020-11" db="EMBL/GenBank/DDBJ databases">
        <authorList>
            <person name="McCartney M.A."/>
            <person name="Auch B."/>
            <person name="Kono T."/>
            <person name="Mallez S."/>
            <person name="Becker A."/>
            <person name="Gohl D.M."/>
            <person name="Silverstein K.A.T."/>
            <person name="Koren S."/>
            <person name="Bechman K.B."/>
            <person name="Herman A."/>
            <person name="Abrahante J.E."/>
            <person name="Garbe J."/>
        </authorList>
    </citation>
    <scope>NUCLEOTIDE SEQUENCE</scope>
    <source>
        <strain evidence="10">Duluth1</strain>
        <tissue evidence="10">Whole animal</tissue>
    </source>
</reference>
<dbReference type="EMBL" id="JAIWYP010000002">
    <property type="protein sequence ID" value="KAH3860943.1"/>
    <property type="molecule type" value="Genomic_DNA"/>
</dbReference>
<dbReference type="InterPro" id="IPR018097">
    <property type="entry name" value="EGF_Ca-bd_CS"/>
</dbReference>
<evidence type="ECO:0000256" key="5">
    <source>
        <dbReference type="ARBA" id="ARBA00023157"/>
    </source>
</evidence>
<keyword evidence="6" id="KW-0325">Glycoprotein</keyword>
<sequence>MTLNRANAENIGTATYICEKFLQDKNLISLITTQKAARTPCACAEYDMQQDAIFEKVGHCYEEWLYNDGVKQRCCYSTTGLLLPGYRDGGFVILDGIEHSINAIHDGCCNNNNKLLCKTFYNITQSYNCKRYTDQLSAYSWGDPVIETVSNTSYSFNGHGEYVFLKSNNTFEIQARTDYLTPTSNDSTLFTAFVFTNYEQSQRESIHVIFNRTSLNLNLYDNNGSLKTSTPPICTPGRPPIITKAFTVICLKPPSPLGFQIIPQVKLANVKAFITLDNGFMNIKIVSTQKLANMTGLAGNVHGGFYVVPNGTKYSVNSSESLMFEYGETWSLRNNPTSSNFWYNLTGEDFNFYNTKSTPRFLENLLDQPNELFKECNTSMIPAFENTCRNSWDNQTNKECMLTIARTCNTTLGKAIQDQVERQRYELQRKSNKPPTFMASMSNETTLIYKGNSSWIYNLLDYVQDENRAGLRFEVAPNITEMEIVGGVFNWTVGAALRYMNLSDNSIRFIVYDQFNMSDSHSVRIRYCGCEDPSECEFQNEDDDNAECKCRNRFVEGLFCEMNIDPCSKYVCYKNETCNKTYSGNGSPCAVCPPGFYEEIIGPNQFCRDLNECNDTRTHNCEQECNNDVGFYHCACNNGYQLKGNFACSDVDECVLGNYSCPNPHEACVNLPGTYTCGCQSGYSKFNKTSLCVKIESKMYFGYFEYIIQTNNIPQTNDTLQNAIATTSTEFTNFLNTSTNFSSIEIYRIYKRKDVVGILVHFDFILHMTSTRDRQDIVKDLAGKLNQIQGIALSSFPQMTLNPPLKVFHLHPPDKGGICDVVPKRSDCLEQSTHCVNKEIDMDYYDCECNAGFKKPITGNKRDVYCDDVNECELFERNNTTGERCVHGLLCSNTYGSWNCTCPTDRLWMSVGSTEDPIYRCQGNHSYLGNITFIWDVRKEKLTQSTIVSFLKDE</sequence>
<evidence type="ECO:0008006" key="12">
    <source>
        <dbReference type="Google" id="ProtNLM"/>
    </source>
</evidence>
<evidence type="ECO:0000256" key="7">
    <source>
        <dbReference type="PROSITE-ProRule" id="PRU00076"/>
    </source>
</evidence>
<keyword evidence="11" id="KW-1185">Reference proteome</keyword>
<dbReference type="PROSITE" id="PS01186">
    <property type="entry name" value="EGF_2"/>
    <property type="match status" value="2"/>
</dbReference>
<feature type="domain" description="EGF-like" evidence="8">
    <location>
        <begin position="650"/>
        <end position="693"/>
    </location>
</feature>
<evidence type="ECO:0000256" key="4">
    <source>
        <dbReference type="ARBA" id="ARBA00022837"/>
    </source>
</evidence>
<evidence type="ECO:0000313" key="10">
    <source>
        <dbReference type="EMBL" id="KAH3860943.1"/>
    </source>
</evidence>
<dbReference type="Pfam" id="PF07645">
    <property type="entry name" value="EGF_CA"/>
    <property type="match status" value="3"/>
</dbReference>
<keyword evidence="3" id="KW-0677">Repeat</keyword>
<dbReference type="InterPro" id="IPR001846">
    <property type="entry name" value="VWF_type-D"/>
</dbReference>
<dbReference type="PROSITE" id="PS01187">
    <property type="entry name" value="EGF_CA"/>
    <property type="match status" value="1"/>
</dbReference>
<evidence type="ECO:0000259" key="8">
    <source>
        <dbReference type="PROSITE" id="PS50026"/>
    </source>
</evidence>
<dbReference type="Gene3D" id="2.10.25.10">
    <property type="entry name" value="Laminin"/>
    <property type="match status" value="3"/>
</dbReference>
<dbReference type="SMART" id="SM00179">
    <property type="entry name" value="EGF_CA"/>
    <property type="match status" value="3"/>
</dbReference>
<dbReference type="PROSITE" id="PS51233">
    <property type="entry name" value="VWFD"/>
    <property type="match status" value="1"/>
</dbReference>
<dbReference type="CDD" id="cd00054">
    <property type="entry name" value="EGF_CA"/>
    <property type="match status" value="1"/>
</dbReference>
<evidence type="ECO:0000313" key="11">
    <source>
        <dbReference type="Proteomes" id="UP000828390"/>
    </source>
</evidence>
<dbReference type="PANTHER" id="PTHR24039">
    <property type="entry name" value="FIBRILLIN-RELATED"/>
    <property type="match status" value="1"/>
</dbReference>
<evidence type="ECO:0000256" key="6">
    <source>
        <dbReference type="ARBA" id="ARBA00023180"/>
    </source>
</evidence>
<dbReference type="InterPro" id="IPR000742">
    <property type="entry name" value="EGF"/>
</dbReference>
<keyword evidence="2" id="KW-0732">Signal</keyword>
<dbReference type="InterPro" id="IPR049883">
    <property type="entry name" value="NOTCH1_EGF-like"/>
</dbReference>
<feature type="non-terminal residue" evidence="10">
    <location>
        <position position="954"/>
    </location>
</feature>
<evidence type="ECO:0000256" key="2">
    <source>
        <dbReference type="ARBA" id="ARBA00022729"/>
    </source>
</evidence>
<dbReference type="SMART" id="SM00181">
    <property type="entry name" value="EGF"/>
    <property type="match status" value="5"/>
</dbReference>
<evidence type="ECO:0000256" key="1">
    <source>
        <dbReference type="ARBA" id="ARBA00022536"/>
    </source>
</evidence>
<protein>
    <recommendedName>
        <fullName evidence="12">Mucin-like protein</fullName>
    </recommendedName>
</protein>